<evidence type="ECO:0000256" key="8">
    <source>
        <dbReference type="ARBA" id="ARBA00023295"/>
    </source>
</evidence>
<keyword evidence="4 10" id="KW-0147">Chitin-binding</keyword>
<dbReference type="SUPFAM" id="SSF51445">
    <property type="entry name" value="(Trans)glycosidases"/>
    <property type="match status" value="1"/>
</dbReference>
<feature type="disulfide bond" evidence="10">
    <location>
        <begin position="103"/>
        <end position="115"/>
    </location>
</feature>
<comment type="caution">
    <text evidence="10">Lacks conserved residue(s) required for the propagation of feature annotation.</text>
</comment>
<dbReference type="Pfam" id="PF00187">
    <property type="entry name" value="Chitin_bind_1"/>
    <property type="match status" value="1"/>
</dbReference>
<dbReference type="SUPFAM" id="SSF54556">
    <property type="entry name" value="Chitinase insertion domain"/>
    <property type="match status" value="1"/>
</dbReference>
<dbReference type="InterPro" id="IPR001579">
    <property type="entry name" value="Glyco_hydro_18_chit_AS"/>
</dbReference>
<dbReference type="CDD" id="cd11618">
    <property type="entry name" value="ChtBD1_1"/>
    <property type="match status" value="1"/>
</dbReference>
<dbReference type="OrthoDB" id="73875at2759"/>
<evidence type="ECO:0000256" key="5">
    <source>
        <dbReference type="ARBA" id="ARBA00022801"/>
    </source>
</evidence>
<evidence type="ECO:0000256" key="9">
    <source>
        <dbReference type="ARBA" id="ARBA00023326"/>
    </source>
</evidence>
<keyword evidence="7" id="KW-0119">Carbohydrate metabolism</keyword>
<reference evidence="16" key="1">
    <citation type="journal article" date="2020" name="Stud. Mycol.">
        <title>101 Dothideomycetes genomes: A test case for predicting lifestyles and emergence of pathogens.</title>
        <authorList>
            <person name="Haridas S."/>
            <person name="Albert R."/>
            <person name="Binder M."/>
            <person name="Bloem J."/>
            <person name="LaButti K."/>
            <person name="Salamov A."/>
            <person name="Andreopoulos B."/>
            <person name="Baker S."/>
            <person name="Barry K."/>
            <person name="Bills G."/>
            <person name="Bluhm B."/>
            <person name="Cannon C."/>
            <person name="Castanera R."/>
            <person name="Culley D."/>
            <person name="Daum C."/>
            <person name="Ezra D."/>
            <person name="Gonzalez J."/>
            <person name="Henrissat B."/>
            <person name="Kuo A."/>
            <person name="Liang C."/>
            <person name="Lipzen A."/>
            <person name="Lutzoni F."/>
            <person name="Magnuson J."/>
            <person name="Mondo S."/>
            <person name="Nolan M."/>
            <person name="Ohm R."/>
            <person name="Pangilinan J."/>
            <person name="Park H.-J."/>
            <person name="Ramirez L."/>
            <person name="Alfaro M."/>
            <person name="Sun H."/>
            <person name="Tritt A."/>
            <person name="Yoshinaga Y."/>
            <person name="Zwiers L.-H."/>
            <person name="Turgeon B."/>
            <person name="Goodwin S."/>
            <person name="Spatafora J."/>
            <person name="Crous P."/>
            <person name="Grigoriev I."/>
        </authorList>
    </citation>
    <scope>NUCLEOTIDE SEQUENCE [LARGE SCALE GENOMIC DNA]</scope>
    <source>
        <strain evidence="16">CECT 20119</strain>
    </source>
</reference>
<evidence type="ECO:0000256" key="12">
    <source>
        <dbReference type="SAM" id="SignalP"/>
    </source>
</evidence>
<feature type="domain" description="GH18" evidence="14">
    <location>
        <begin position="152"/>
        <end position="505"/>
    </location>
</feature>
<dbReference type="Pfam" id="PF00704">
    <property type="entry name" value="Glyco_hydro_18"/>
    <property type="match status" value="1"/>
</dbReference>
<evidence type="ECO:0000256" key="3">
    <source>
        <dbReference type="ARBA" id="ARBA00012729"/>
    </source>
</evidence>
<evidence type="ECO:0000259" key="14">
    <source>
        <dbReference type="PROSITE" id="PS51910"/>
    </source>
</evidence>
<dbReference type="PANTHER" id="PTHR11177">
    <property type="entry name" value="CHITINASE"/>
    <property type="match status" value="1"/>
</dbReference>
<dbReference type="EC" id="3.2.1.14" evidence="3"/>
<dbReference type="SMART" id="SM00636">
    <property type="entry name" value="Glyco_18"/>
    <property type="match status" value="1"/>
</dbReference>
<keyword evidence="12" id="KW-0732">Signal</keyword>
<dbReference type="SMART" id="SM00270">
    <property type="entry name" value="ChtBD1"/>
    <property type="match status" value="1"/>
</dbReference>
<evidence type="ECO:0000313" key="15">
    <source>
        <dbReference type="EMBL" id="KAF2219278.1"/>
    </source>
</evidence>
<dbReference type="InterPro" id="IPR001223">
    <property type="entry name" value="Glyco_hydro18_cat"/>
</dbReference>
<keyword evidence="8 11" id="KW-0326">Glycosidase</keyword>
<dbReference type="PANTHER" id="PTHR11177:SF333">
    <property type="entry name" value="CHITINASE"/>
    <property type="match status" value="1"/>
</dbReference>
<dbReference type="GO" id="GO:0008061">
    <property type="term" value="F:chitin binding"/>
    <property type="evidence" value="ECO:0007669"/>
    <property type="project" value="UniProtKB-UniRule"/>
</dbReference>
<dbReference type="PROSITE" id="PS00026">
    <property type="entry name" value="CHIT_BIND_I_1"/>
    <property type="match status" value="1"/>
</dbReference>
<evidence type="ECO:0000256" key="4">
    <source>
        <dbReference type="ARBA" id="ARBA00022669"/>
    </source>
</evidence>
<dbReference type="AlphaFoldDB" id="A0A6A6G172"/>
<evidence type="ECO:0000256" key="1">
    <source>
        <dbReference type="ARBA" id="ARBA00000822"/>
    </source>
</evidence>
<dbReference type="GO" id="GO:0006032">
    <property type="term" value="P:chitin catabolic process"/>
    <property type="evidence" value="ECO:0007669"/>
    <property type="project" value="UniProtKB-KW"/>
</dbReference>
<dbReference type="SUPFAM" id="SSF57016">
    <property type="entry name" value="Plant lectins/antimicrobial peptides"/>
    <property type="match status" value="1"/>
</dbReference>
<keyword evidence="10" id="KW-1015">Disulfide bond</keyword>
<keyword evidence="9" id="KW-0624">Polysaccharide degradation</keyword>
<dbReference type="Gene3D" id="3.10.50.10">
    <property type="match status" value="1"/>
</dbReference>
<dbReference type="InterPro" id="IPR001002">
    <property type="entry name" value="Chitin-bd_1"/>
</dbReference>
<proteinExistence type="inferred from homology"/>
<comment type="catalytic activity">
    <reaction evidence="1">
        <text>Random endo-hydrolysis of N-acetyl-beta-D-glucosaminide (1-&gt;4)-beta-linkages in chitin and chitodextrins.</text>
        <dbReference type="EC" id="3.2.1.14"/>
    </reaction>
</comment>
<dbReference type="PROSITE" id="PS01095">
    <property type="entry name" value="GH18_1"/>
    <property type="match status" value="1"/>
</dbReference>
<evidence type="ECO:0000313" key="16">
    <source>
        <dbReference type="Proteomes" id="UP000799538"/>
    </source>
</evidence>
<evidence type="ECO:0000256" key="11">
    <source>
        <dbReference type="RuleBase" id="RU000489"/>
    </source>
</evidence>
<dbReference type="PROSITE" id="PS51910">
    <property type="entry name" value="GH18_2"/>
    <property type="match status" value="1"/>
</dbReference>
<dbReference type="InterPro" id="IPR036861">
    <property type="entry name" value="Endochitinase-like_sf"/>
</dbReference>
<dbReference type="GO" id="GO:0000272">
    <property type="term" value="P:polysaccharide catabolic process"/>
    <property type="evidence" value="ECO:0007669"/>
    <property type="project" value="UniProtKB-KW"/>
</dbReference>
<dbReference type="InterPro" id="IPR029070">
    <property type="entry name" value="Chitinase_insertion_sf"/>
</dbReference>
<dbReference type="GO" id="GO:0008843">
    <property type="term" value="F:endochitinase activity"/>
    <property type="evidence" value="ECO:0007669"/>
    <property type="project" value="UniProtKB-EC"/>
</dbReference>
<dbReference type="Gene3D" id="3.30.60.10">
    <property type="entry name" value="Endochitinase-like"/>
    <property type="match status" value="1"/>
</dbReference>
<evidence type="ECO:0000256" key="6">
    <source>
        <dbReference type="ARBA" id="ARBA00023024"/>
    </source>
</evidence>
<dbReference type="InterPro" id="IPR050314">
    <property type="entry name" value="Glycosyl_Hydrlase_18"/>
</dbReference>
<gene>
    <name evidence="15" type="ORF">BDZ85DRAFT_44460</name>
</gene>
<evidence type="ECO:0000256" key="7">
    <source>
        <dbReference type="ARBA" id="ARBA00023277"/>
    </source>
</evidence>
<protein>
    <recommendedName>
        <fullName evidence="3">chitinase</fullName>
        <ecNumber evidence="3">3.2.1.14</ecNumber>
    </recommendedName>
</protein>
<feature type="domain" description="Chitin-binding type-1" evidence="13">
    <location>
        <begin position="89"/>
        <end position="137"/>
    </location>
</feature>
<evidence type="ECO:0000256" key="10">
    <source>
        <dbReference type="PROSITE-ProRule" id="PRU00261"/>
    </source>
</evidence>
<feature type="signal peptide" evidence="12">
    <location>
        <begin position="1"/>
        <end position="22"/>
    </location>
</feature>
<sequence>MRHTKFLLGAIAACGLLSPTRGDTDVALDHPVALLGNGPNAQLLDLPIGTCNAQTPCPNGACCSGVTNLCGYSSSECGPGNCTSNCNAKAECGEFGAPGKQKCPLGVCCSKFGFCGSTPDFCDVSAGCQTGFGGCGNVRRPSCPHDSNSVGKRSIGYYESWANTRPCGKITPEDLNLDGFKHLNFAFVFFDPITFQIIPMDKNAASLLGRFTALKEKKPGLQTWVSVGGWSFSDPGPFQKAFSDMSMNAANRKKFIDGLIRFMNTYGFDGLDLDWEYPTANDRGGRPQDSANFVLLSRDIKAAFGKRYGYTITVPASYWYLQHFKLAEHQPHVDWFNLMSYDLHGTWDAASKFVGPFIAPHTNLTEIDLGLDLLWRAGVKPEKVILGQGYYGRSFTLTDPKCNKPDGICRFSGGARPGPCSGASGILNLREILEIIDQHGLKPVHDQKAGVKWTSWDDTQWVSYDDHETLQQKREFANSRCLGGLMVWAIDQVDQKQISPQLPPLSEEEIAEAEFAYQDEAAKGLCYTTRCDELCPPSDFEASKMNGQPGELSTMDRCPRRQYRRLCCTKGSTMGECTWRGYRGEGLSCQGGCAEGEVALTRNTNSRTGIKDHNCAGGLQTYCCRGFRPPITLEQVEDDVKDVAIDKAKSAAEDLAMEAAAKLVCRGLIMAVITPMTLIPGIGLLIRIAAQIAMPALTNVCAKGIAKSGRARINFRGEEHELKIDKPLQPKVDRPPPREITMAPTRTRTCRNALAKRAAEFKTTTKTAAPVFQAPSEIVRTITCNGDDTPQACHHYSSVIKRVPDLGRLTCAERKAMQAPRPIVNVYNSQHHRGWMNHLDPKLSCQRDEWPPADIWQARDKRVWIRLLPGKENGGTGNKFKVCPTSLTTSTLGSHTSLDRGCPRHTVWVTQTLRVTQPIATIVFTNMPNSEDDGLLDNPCLPHAAVDDPGFALLTNDPWYNRNPSYKKFRASYAKSPVSSLARRGISDMPDLDEVYVVGTNTSRRATEEELRQVFDLIECAGPDCKGEMEELGFASLPVSGHGRTKPGAVVATTTSPPSVASTVVTPAAMKGSVESPIITLPPTFDTSKWL</sequence>
<comment type="similarity">
    <text evidence="2">Belongs to the glycosyl hydrolase 18 family. Chitinase class V subfamily.</text>
</comment>
<dbReference type="Proteomes" id="UP000799538">
    <property type="component" value="Unassembled WGS sequence"/>
</dbReference>
<organism evidence="15 16">
    <name type="scientific">Elsinoe ampelina</name>
    <dbReference type="NCBI Taxonomy" id="302913"/>
    <lineage>
        <taxon>Eukaryota</taxon>
        <taxon>Fungi</taxon>
        <taxon>Dikarya</taxon>
        <taxon>Ascomycota</taxon>
        <taxon>Pezizomycotina</taxon>
        <taxon>Dothideomycetes</taxon>
        <taxon>Dothideomycetidae</taxon>
        <taxon>Myriangiales</taxon>
        <taxon>Elsinoaceae</taxon>
        <taxon>Elsinoe</taxon>
    </lineage>
</organism>
<keyword evidence="6" id="KW-0146">Chitin degradation</keyword>
<feature type="disulfide bond" evidence="10">
    <location>
        <begin position="108"/>
        <end position="122"/>
    </location>
</feature>
<keyword evidence="16" id="KW-1185">Reference proteome</keyword>
<name>A0A6A6G172_9PEZI</name>
<dbReference type="InterPro" id="IPR018371">
    <property type="entry name" value="Chitin-binding_1_CS"/>
</dbReference>
<feature type="chain" id="PRO_5025588862" description="chitinase" evidence="12">
    <location>
        <begin position="23"/>
        <end position="1091"/>
    </location>
</feature>
<accession>A0A6A6G172</accession>
<dbReference type="EMBL" id="ML992517">
    <property type="protein sequence ID" value="KAF2219278.1"/>
    <property type="molecule type" value="Genomic_DNA"/>
</dbReference>
<evidence type="ECO:0000256" key="2">
    <source>
        <dbReference type="ARBA" id="ARBA00008682"/>
    </source>
</evidence>
<dbReference type="Gene3D" id="3.20.20.80">
    <property type="entry name" value="Glycosidases"/>
    <property type="match status" value="1"/>
</dbReference>
<dbReference type="InterPro" id="IPR017853">
    <property type="entry name" value="GH"/>
</dbReference>
<keyword evidence="5 11" id="KW-0378">Hydrolase</keyword>
<dbReference type="PROSITE" id="PS50941">
    <property type="entry name" value="CHIT_BIND_I_2"/>
    <property type="match status" value="1"/>
</dbReference>
<evidence type="ECO:0000259" key="13">
    <source>
        <dbReference type="PROSITE" id="PS50941"/>
    </source>
</evidence>
<dbReference type="InterPro" id="IPR011583">
    <property type="entry name" value="Chitinase_II/V-like_cat"/>
</dbReference>